<reference evidence="3" key="1">
    <citation type="journal article" date="2023" name="Nat. Commun.">
        <title>Diploid and tetraploid genomes of Acorus and the evolution of monocots.</title>
        <authorList>
            <person name="Ma L."/>
            <person name="Liu K.W."/>
            <person name="Li Z."/>
            <person name="Hsiao Y.Y."/>
            <person name="Qi Y."/>
            <person name="Fu T."/>
            <person name="Tang G.D."/>
            <person name="Zhang D."/>
            <person name="Sun W.H."/>
            <person name="Liu D.K."/>
            <person name="Li Y."/>
            <person name="Chen G.Z."/>
            <person name="Liu X.D."/>
            <person name="Liao X.Y."/>
            <person name="Jiang Y.T."/>
            <person name="Yu X."/>
            <person name="Hao Y."/>
            <person name="Huang J."/>
            <person name="Zhao X.W."/>
            <person name="Ke S."/>
            <person name="Chen Y.Y."/>
            <person name="Wu W.L."/>
            <person name="Hsu J.L."/>
            <person name="Lin Y.F."/>
            <person name="Huang M.D."/>
            <person name="Li C.Y."/>
            <person name="Huang L."/>
            <person name="Wang Z.W."/>
            <person name="Zhao X."/>
            <person name="Zhong W.Y."/>
            <person name="Peng D.H."/>
            <person name="Ahmad S."/>
            <person name="Lan S."/>
            <person name="Zhang J.S."/>
            <person name="Tsai W.C."/>
            <person name="Van de Peer Y."/>
            <person name="Liu Z.J."/>
        </authorList>
    </citation>
    <scope>NUCLEOTIDE SEQUENCE</scope>
    <source>
        <strain evidence="3">CP</strain>
    </source>
</reference>
<evidence type="ECO:0000256" key="1">
    <source>
        <dbReference type="SAM" id="MobiDB-lite"/>
    </source>
</evidence>
<name>A0AAV9ES32_ACOCL</name>
<comment type="caution">
    <text evidence="3">The sequence shown here is derived from an EMBL/GenBank/DDBJ whole genome shotgun (WGS) entry which is preliminary data.</text>
</comment>
<accession>A0AAV9ES32</accession>
<sequence length="97" mass="10426">MKPEKITSGDSSPPLPTSSILWVALILPFKNPKLMVSNLLLVLTVYGLLTLGFNLTLIPVRSDIDSKAALLPTEDPNSPEAKETILESSKTSESFSG</sequence>
<protein>
    <submittedName>
        <fullName evidence="3">Uncharacterized protein</fullName>
    </submittedName>
</protein>
<keyword evidence="2" id="KW-0472">Membrane</keyword>
<reference evidence="3" key="2">
    <citation type="submission" date="2023-06" db="EMBL/GenBank/DDBJ databases">
        <authorList>
            <person name="Ma L."/>
            <person name="Liu K.-W."/>
            <person name="Li Z."/>
            <person name="Hsiao Y.-Y."/>
            <person name="Qi Y."/>
            <person name="Fu T."/>
            <person name="Tang G."/>
            <person name="Zhang D."/>
            <person name="Sun W.-H."/>
            <person name="Liu D.-K."/>
            <person name="Li Y."/>
            <person name="Chen G.-Z."/>
            <person name="Liu X.-D."/>
            <person name="Liao X.-Y."/>
            <person name="Jiang Y.-T."/>
            <person name="Yu X."/>
            <person name="Hao Y."/>
            <person name="Huang J."/>
            <person name="Zhao X.-W."/>
            <person name="Ke S."/>
            <person name="Chen Y.-Y."/>
            <person name="Wu W.-L."/>
            <person name="Hsu J.-L."/>
            <person name="Lin Y.-F."/>
            <person name="Huang M.-D."/>
            <person name="Li C.-Y."/>
            <person name="Huang L."/>
            <person name="Wang Z.-W."/>
            <person name="Zhao X."/>
            <person name="Zhong W.-Y."/>
            <person name="Peng D.-H."/>
            <person name="Ahmad S."/>
            <person name="Lan S."/>
            <person name="Zhang J.-S."/>
            <person name="Tsai W.-C."/>
            <person name="Van De Peer Y."/>
            <person name="Liu Z.-J."/>
        </authorList>
    </citation>
    <scope>NUCLEOTIDE SEQUENCE</scope>
    <source>
        <strain evidence="3">CP</strain>
        <tissue evidence="3">Leaves</tissue>
    </source>
</reference>
<evidence type="ECO:0000256" key="2">
    <source>
        <dbReference type="SAM" id="Phobius"/>
    </source>
</evidence>
<organism evidence="3 4">
    <name type="scientific">Acorus calamus</name>
    <name type="common">Sweet flag</name>
    <dbReference type="NCBI Taxonomy" id="4465"/>
    <lineage>
        <taxon>Eukaryota</taxon>
        <taxon>Viridiplantae</taxon>
        <taxon>Streptophyta</taxon>
        <taxon>Embryophyta</taxon>
        <taxon>Tracheophyta</taxon>
        <taxon>Spermatophyta</taxon>
        <taxon>Magnoliopsida</taxon>
        <taxon>Liliopsida</taxon>
        <taxon>Acoraceae</taxon>
        <taxon>Acorus</taxon>
    </lineage>
</organism>
<evidence type="ECO:0000313" key="3">
    <source>
        <dbReference type="EMBL" id="KAK1316405.1"/>
    </source>
</evidence>
<gene>
    <name evidence="3" type="ORF">QJS10_CPA05g02295</name>
</gene>
<evidence type="ECO:0000313" key="4">
    <source>
        <dbReference type="Proteomes" id="UP001180020"/>
    </source>
</evidence>
<proteinExistence type="predicted"/>
<keyword evidence="2" id="KW-0812">Transmembrane</keyword>
<dbReference type="EMBL" id="JAUJYO010000005">
    <property type="protein sequence ID" value="KAK1316405.1"/>
    <property type="molecule type" value="Genomic_DNA"/>
</dbReference>
<keyword evidence="2" id="KW-1133">Transmembrane helix</keyword>
<keyword evidence="4" id="KW-1185">Reference proteome</keyword>
<feature type="transmembrane region" description="Helical" evidence="2">
    <location>
        <begin position="35"/>
        <end position="57"/>
    </location>
</feature>
<feature type="region of interest" description="Disordered" evidence="1">
    <location>
        <begin position="70"/>
        <end position="97"/>
    </location>
</feature>
<dbReference type="Proteomes" id="UP001180020">
    <property type="component" value="Unassembled WGS sequence"/>
</dbReference>
<feature type="compositionally biased region" description="Polar residues" evidence="1">
    <location>
        <begin position="86"/>
        <end position="97"/>
    </location>
</feature>
<dbReference type="AlphaFoldDB" id="A0AAV9ES32"/>